<comment type="subcellular location">
    <subcellularLocation>
        <location evidence="1">Cell membrane</location>
        <topology evidence="1">Multi-pass membrane protein</topology>
    </subcellularLocation>
</comment>
<sequence>MPASRNHTTFALLMLCSMLSLAGTDLILPAIPRLPELFSTTASTSQLVLAAYAGGSALGLLLFGHLAERIARRTLLLSSLGVFALASLACMFASGIDTLIALRALQGAASAAAPVFAPGIIRQLFDPQASVRAIGLLGSAESLSPALAPLAGAALLAHFGWRSSFGVLSVAAALAALLILRLGLPPQTAASTPRGTYRQLLGNVCYLRYALSQALTLGGLLTFVFGAPAVIVGAMGGSLDDFIILQIINVASFIVAANLAARLGERFGTERVIMAGSLMGLFSALTLLLYGLGGGSDPRWLPLLFLPMGVGLGLRGPAGFYLGVVASGENHARGSALIVFFILGITTLGTALAAPFIGLGLAALAVVASALHLLSTLLLWRLPALPGPAPAP</sequence>
<evidence type="ECO:0000259" key="8">
    <source>
        <dbReference type="PROSITE" id="PS50850"/>
    </source>
</evidence>
<dbReference type="PANTHER" id="PTHR42718:SF46">
    <property type="entry name" value="BLR6921 PROTEIN"/>
    <property type="match status" value="1"/>
</dbReference>
<feature type="transmembrane region" description="Helical" evidence="7">
    <location>
        <begin position="360"/>
        <end position="380"/>
    </location>
</feature>
<keyword evidence="6 7" id="KW-0472">Membrane</keyword>
<proteinExistence type="predicted"/>
<dbReference type="RefSeq" id="WP_033534032.1">
    <property type="nucleotide sequence ID" value="NZ_CP016340.1"/>
</dbReference>
<keyword evidence="3" id="KW-1003">Cell membrane</keyword>
<organism evidence="9 10">
    <name type="scientific">Bordetella trematum</name>
    <dbReference type="NCBI Taxonomy" id="123899"/>
    <lineage>
        <taxon>Bacteria</taxon>
        <taxon>Pseudomonadati</taxon>
        <taxon>Pseudomonadota</taxon>
        <taxon>Betaproteobacteria</taxon>
        <taxon>Burkholderiales</taxon>
        <taxon>Alcaligenaceae</taxon>
        <taxon>Bordetella</taxon>
    </lineage>
</organism>
<dbReference type="eggNOG" id="COG0477">
    <property type="taxonomic scope" value="Bacteria"/>
</dbReference>
<dbReference type="GO" id="GO:0022857">
    <property type="term" value="F:transmembrane transporter activity"/>
    <property type="evidence" value="ECO:0007669"/>
    <property type="project" value="InterPro"/>
</dbReference>
<evidence type="ECO:0000256" key="5">
    <source>
        <dbReference type="ARBA" id="ARBA00022989"/>
    </source>
</evidence>
<keyword evidence="5 7" id="KW-1133">Transmembrane helix</keyword>
<keyword evidence="4 7" id="KW-0812">Transmembrane</keyword>
<name>A0A157PZP2_9BORD</name>
<feature type="transmembrane region" description="Helical" evidence="7">
    <location>
        <begin position="165"/>
        <end position="184"/>
    </location>
</feature>
<dbReference type="Pfam" id="PF07690">
    <property type="entry name" value="MFS_1"/>
    <property type="match status" value="1"/>
</dbReference>
<dbReference type="PATRIC" id="fig|123899.6.peg.2915"/>
<feature type="transmembrane region" description="Helical" evidence="7">
    <location>
        <begin position="336"/>
        <end position="354"/>
    </location>
</feature>
<dbReference type="EMBL" id="LT546645">
    <property type="protein sequence ID" value="SAI71817.1"/>
    <property type="molecule type" value="Genomic_DNA"/>
</dbReference>
<dbReference type="InterPro" id="IPR020846">
    <property type="entry name" value="MFS_dom"/>
</dbReference>
<dbReference type="PANTHER" id="PTHR42718">
    <property type="entry name" value="MAJOR FACILITATOR SUPERFAMILY MULTIDRUG TRANSPORTER MFSC"/>
    <property type="match status" value="1"/>
</dbReference>
<gene>
    <name evidence="9" type="primary">bcr_1</name>
    <name evidence="9" type="ORF">SAMEA3906487_02925</name>
</gene>
<keyword evidence="10" id="KW-1185">Reference proteome</keyword>
<evidence type="ECO:0000313" key="10">
    <source>
        <dbReference type="Proteomes" id="UP000076825"/>
    </source>
</evidence>
<evidence type="ECO:0000256" key="2">
    <source>
        <dbReference type="ARBA" id="ARBA00022448"/>
    </source>
</evidence>
<dbReference type="InterPro" id="IPR036259">
    <property type="entry name" value="MFS_trans_sf"/>
</dbReference>
<evidence type="ECO:0000256" key="7">
    <source>
        <dbReference type="SAM" id="Phobius"/>
    </source>
</evidence>
<dbReference type="SUPFAM" id="SSF103473">
    <property type="entry name" value="MFS general substrate transporter"/>
    <property type="match status" value="1"/>
</dbReference>
<evidence type="ECO:0000256" key="6">
    <source>
        <dbReference type="ARBA" id="ARBA00023136"/>
    </source>
</evidence>
<dbReference type="KEGG" id="btrm:SAMEA390648702925"/>
<dbReference type="STRING" id="123899.SAMEA3906487_02925"/>
<evidence type="ECO:0000313" key="9">
    <source>
        <dbReference type="EMBL" id="SAI71817.1"/>
    </source>
</evidence>
<feature type="transmembrane region" description="Helical" evidence="7">
    <location>
        <begin position="243"/>
        <end position="260"/>
    </location>
</feature>
<feature type="transmembrane region" description="Helical" evidence="7">
    <location>
        <begin position="45"/>
        <end position="63"/>
    </location>
</feature>
<evidence type="ECO:0000256" key="3">
    <source>
        <dbReference type="ARBA" id="ARBA00022475"/>
    </source>
</evidence>
<feature type="transmembrane region" description="Helical" evidence="7">
    <location>
        <begin position="304"/>
        <end position="324"/>
    </location>
</feature>
<dbReference type="GO" id="GO:0005886">
    <property type="term" value="C:plasma membrane"/>
    <property type="evidence" value="ECO:0007669"/>
    <property type="project" value="UniProtKB-SubCell"/>
</dbReference>
<feature type="domain" description="Major facilitator superfamily (MFS) profile" evidence="8">
    <location>
        <begin position="9"/>
        <end position="387"/>
    </location>
</feature>
<dbReference type="InterPro" id="IPR011701">
    <property type="entry name" value="MFS"/>
</dbReference>
<evidence type="ECO:0000256" key="1">
    <source>
        <dbReference type="ARBA" id="ARBA00004651"/>
    </source>
</evidence>
<feature type="transmembrane region" description="Helical" evidence="7">
    <location>
        <begin position="205"/>
        <end position="231"/>
    </location>
</feature>
<keyword evidence="2" id="KW-0813">Transport</keyword>
<reference evidence="9 10" key="1">
    <citation type="submission" date="2016-04" db="EMBL/GenBank/DDBJ databases">
        <authorList>
            <consortium name="Pathogen Informatics"/>
        </authorList>
    </citation>
    <scope>NUCLEOTIDE SEQUENCE [LARGE SCALE GENOMIC DNA]</scope>
    <source>
        <strain evidence="9 10">H044680328</strain>
    </source>
</reference>
<dbReference type="GeneID" id="56589824"/>
<dbReference type="OrthoDB" id="9814303at2"/>
<feature type="transmembrane region" description="Helical" evidence="7">
    <location>
        <begin position="75"/>
        <end position="94"/>
    </location>
</feature>
<dbReference type="PROSITE" id="PS50850">
    <property type="entry name" value="MFS"/>
    <property type="match status" value="1"/>
</dbReference>
<dbReference type="AlphaFoldDB" id="A0A157PZP2"/>
<protein>
    <submittedName>
        <fullName evidence="9">Bicyclomycin resistance protein ( transporter)</fullName>
    </submittedName>
</protein>
<feature type="transmembrane region" description="Helical" evidence="7">
    <location>
        <begin position="272"/>
        <end position="292"/>
    </location>
</feature>
<accession>A0A157PZP2</accession>
<evidence type="ECO:0000256" key="4">
    <source>
        <dbReference type="ARBA" id="ARBA00022692"/>
    </source>
</evidence>
<dbReference type="Proteomes" id="UP000076825">
    <property type="component" value="Chromosome 1"/>
</dbReference>
<dbReference type="Gene3D" id="1.20.1720.10">
    <property type="entry name" value="Multidrug resistance protein D"/>
    <property type="match status" value="1"/>
</dbReference>